<protein>
    <submittedName>
        <fullName evidence="8">Unannotated protein</fullName>
    </submittedName>
</protein>
<evidence type="ECO:0000256" key="2">
    <source>
        <dbReference type="ARBA" id="ARBA00022670"/>
    </source>
</evidence>
<dbReference type="PANTHER" id="PTHR13604:SF0">
    <property type="entry name" value="ABASIC SITE PROCESSING PROTEIN HMCES"/>
    <property type="match status" value="1"/>
</dbReference>
<evidence type="ECO:0000256" key="3">
    <source>
        <dbReference type="ARBA" id="ARBA00022763"/>
    </source>
</evidence>
<evidence type="ECO:0000256" key="1">
    <source>
        <dbReference type="ARBA" id="ARBA00008136"/>
    </source>
</evidence>
<accession>A0A6J5ZIM6</accession>
<dbReference type="Pfam" id="PF02586">
    <property type="entry name" value="SRAP"/>
    <property type="match status" value="1"/>
</dbReference>
<dbReference type="SUPFAM" id="SSF143081">
    <property type="entry name" value="BB1717-like"/>
    <property type="match status" value="1"/>
</dbReference>
<evidence type="ECO:0000256" key="4">
    <source>
        <dbReference type="ARBA" id="ARBA00022801"/>
    </source>
</evidence>
<gene>
    <name evidence="8" type="ORF">UFOPK3770_01085</name>
</gene>
<name>A0A6J5ZIM6_9ZZZZ</name>
<dbReference type="GO" id="GO:0008233">
    <property type="term" value="F:peptidase activity"/>
    <property type="evidence" value="ECO:0007669"/>
    <property type="project" value="UniProtKB-KW"/>
</dbReference>
<keyword evidence="2" id="KW-0645">Protease</keyword>
<dbReference type="AlphaFoldDB" id="A0A6J5ZIM6"/>
<evidence type="ECO:0000313" key="8">
    <source>
        <dbReference type="EMBL" id="CAB4342481.1"/>
    </source>
</evidence>
<sequence length="227" mass="25048">MDFNVAAAAMNSETIGNLDLPIVPITQMSGTALNPNFNVAPTHEVPAVCKRDGVNTLAVFSWGLVPHWAKDRAIGNRMINARVETVLEKPSFRTAVNKRRCIVPADGWYEWQKTGTQKQPYFCSAADESVLGFAGMYEHWSAPDGTSLWSLTIMTTQARAELAHIHDRMPVLVTPELRNEWLSDGPAPIAAVLDAAHSTPWLQVWPVSSAVGNVRNNHEHLTDQIEV</sequence>
<dbReference type="InterPro" id="IPR036590">
    <property type="entry name" value="SRAP-like"/>
</dbReference>
<dbReference type="InterPro" id="IPR003738">
    <property type="entry name" value="SRAP"/>
</dbReference>
<dbReference type="EMBL" id="CAESAJ010000138">
    <property type="protein sequence ID" value="CAB4342481.1"/>
    <property type="molecule type" value="Genomic_DNA"/>
</dbReference>
<keyword evidence="3" id="KW-0227">DNA damage</keyword>
<dbReference type="PANTHER" id="PTHR13604">
    <property type="entry name" value="DC12-RELATED"/>
    <property type="match status" value="1"/>
</dbReference>
<dbReference type="GO" id="GO:0016829">
    <property type="term" value="F:lyase activity"/>
    <property type="evidence" value="ECO:0007669"/>
    <property type="project" value="UniProtKB-KW"/>
</dbReference>
<keyword evidence="5" id="KW-0190">Covalent protein-DNA linkage</keyword>
<proteinExistence type="inferred from homology"/>
<keyword evidence="6" id="KW-0238">DNA-binding</keyword>
<evidence type="ECO:0000256" key="7">
    <source>
        <dbReference type="ARBA" id="ARBA00023239"/>
    </source>
</evidence>
<dbReference type="GO" id="GO:0106300">
    <property type="term" value="P:protein-DNA covalent cross-linking repair"/>
    <property type="evidence" value="ECO:0007669"/>
    <property type="project" value="InterPro"/>
</dbReference>
<evidence type="ECO:0000256" key="5">
    <source>
        <dbReference type="ARBA" id="ARBA00023124"/>
    </source>
</evidence>
<dbReference type="GO" id="GO:0006508">
    <property type="term" value="P:proteolysis"/>
    <property type="evidence" value="ECO:0007669"/>
    <property type="project" value="UniProtKB-KW"/>
</dbReference>
<keyword evidence="7" id="KW-0456">Lyase</keyword>
<organism evidence="8">
    <name type="scientific">freshwater metagenome</name>
    <dbReference type="NCBI Taxonomy" id="449393"/>
    <lineage>
        <taxon>unclassified sequences</taxon>
        <taxon>metagenomes</taxon>
        <taxon>ecological metagenomes</taxon>
    </lineage>
</organism>
<reference evidence="8" key="1">
    <citation type="submission" date="2020-05" db="EMBL/GenBank/DDBJ databases">
        <authorList>
            <person name="Chiriac C."/>
            <person name="Salcher M."/>
            <person name="Ghai R."/>
            <person name="Kavagutti S V."/>
        </authorList>
    </citation>
    <scope>NUCLEOTIDE SEQUENCE</scope>
</reference>
<dbReference type="GO" id="GO:0003697">
    <property type="term" value="F:single-stranded DNA binding"/>
    <property type="evidence" value="ECO:0007669"/>
    <property type="project" value="InterPro"/>
</dbReference>
<dbReference type="Gene3D" id="3.90.1680.10">
    <property type="entry name" value="SOS response associated peptidase-like"/>
    <property type="match status" value="1"/>
</dbReference>
<keyword evidence="4" id="KW-0378">Hydrolase</keyword>
<evidence type="ECO:0000256" key="6">
    <source>
        <dbReference type="ARBA" id="ARBA00023125"/>
    </source>
</evidence>
<comment type="similarity">
    <text evidence="1">Belongs to the SOS response-associated peptidase family.</text>
</comment>